<reference evidence="2" key="1">
    <citation type="journal article" date="2019" name="Int. J. Syst. Evol. Microbiol.">
        <title>The Global Catalogue of Microorganisms (GCM) 10K type strain sequencing project: providing services to taxonomists for standard genome sequencing and annotation.</title>
        <authorList>
            <consortium name="The Broad Institute Genomics Platform"/>
            <consortium name="The Broad Institute Genome Sequencing Center for Infectious Disease"/>
            <person name="Wu L."/>
            <person name="Ma J."/>
        </authorList>
    </citation>
    <scope>NUCLEOTIDE SEQUENCE [LARGE SCALE GENOMIC DNA]</scope>
    <source>
        <strain evidence="2">CGMCC 1.13681</strain>
    </source>
</reference>
<name>A0ABW2GGI7_9ACTN</name>
<keyword evidence="2" id="KW-1185">Reference proteome</keyword>
<accession>A0ABW2GGI7</accession>
<proteinExistence type="predicted"/>
<evidence type="ECO:0008006" key="3">
    <source>
        <dbReference type="Google" id="ProtNLM"/>
    </source>
</evidence>
<dbReference type="RefSeq" id="WP_386413432.1">
    <property type="nucleotide sequence ID" value="NZ_JBHSZO010000009.1"/>
</dbReference>
<gene>
    <name evidence="1" type="ORF">ACFQLX_08185</name>
</gene>
<comment type="caution">
    <text evidence="1">The sequence shown here is derived from an EMBL/GenBank/DDBJ whole genome shotgun (WGS) entry which is preliminary data.</text>
</comment>
<evidence type="ECO:0000313" key="1">
    <source>
        <dbReference type="EMBL" id="MFC7218144.1"/>
    </source>
</evidence>
<sequence length="714" mass="75723">MVADERKAMSGSAAVELEKDFTALLSANAGGPPVEGAFAALGGWDRLAREASDLTDSPVLPPLVHLVAHEAANSGSRTDSYPAALRRVSAAVTSTTSPAILTDSLEALLTSGPALNEVGAGLAKALEDAVQEFLDVPDPDSRAALRTASALEARTRLALCGIGSPFALLALLERFDAPVPKPLGTAVVRAVGVAVDHWPHAASLASVVRLVAGIDPPAGQPRPGADPEGVASDAAWVLAGIELVSALRAADLPLMLNNLEASARYLQVAWDTYEREDASILLTVVEVLCALLAESSPRLHVAALSAPRLEPHALADLAERIRRLNVTSIGLNHWYGDPKRAALLAWTQLADDLGRLREEFQRDSFYKAEVVVDDLLQIYLGSRSAAVVSHKEDIDGLLRLVQPVIESGFARTAGLLCNLEDHTHALEQEAATAAGDREREVTEKLAAAQAVLRGAKAQALAGAGPGKGHSGTATESLPQPLNQLVLPGSAAAIELAEKVSPETLAELAKAVSDKTIGRHSLNLIEAEVYSGIRTCLETSPDYIGGPKDAVDDVLRLIIQFVSSRTNAQSDLYPYLFDPKAVEGHIHKDLLDYLKSSSLGAIVEFEVQHVGGGRIDLRLKFSGFSICIEMKVDSMKQPLSDKQAYLKQAVTYQTTDIRIGFLVSLRHKAFDPTGAPPHLSALIGHTAFDVPGDAVPRHIVTVGVPGSRTRPSDMK</sequence>
<evidence type="ECO:0000313" key="2">
    <source>
        <dbReference type="Proteomes" id="UP001596413"/>
    </source>
</evidence>
<organism evidence="1 2">
    <name type="scientific">Streptomyces polyrhachis</name>
    <dbReference type="NCBI Taxonomy" id="1282885"/>
    <lineage>
        <taxon>Bacteria</taxon>
        <taxon>Bacillati</taxon>
        <taxon>Actinomycetota</taxon>
        <taxon>Actinomycetes</taxon>
        <taxon>Kitasatosporales</taxon>
        <taxon>Streptomycetaceae</taxon>
        <taxon>Streptomyces</taxon>
    </lineage>
</organism>
<protein>
    <recommendedName>
        <fullName evidence="3">PD-(D/E)XK nuclease superfamily protein</fullName>
    </recommendedName>
</protein>
<dbReference type="Proteomes" id="UP001596413">
    <property type="component" value="Unassembled WGS sequence"/>
</dbReference>
<dbReference type="EMBL" id="JBHSZO010000009">
    <property type="protein sequence ID" value="MFC7218144.1"/>
    <property type="molecule type" value="Genomic_DNA"/>
</dbReference>